<reference evidence="1" key="1">
    <citation type="submission" date="2022-08" db="EMBL/GenBank/DDBJ databases">
        <title>A Global Phylogenomic Analysis of the Shiitake Genus Lentinula.</title>
        <authorList>
            <consortium name="DOE Joint Genome Institute"/>
            <person name="Sierra-Patev S."/>
            <person name="Min B."/>
            <person name="Naranjo-Ortiz M."/>
            <person name="Looney B."/>
            <person name="Konkel Z."/>
            <person name="Slot J.C."/>
            <person name="Sakamoto Y."/>
            <person name="Steenwyk J.L."/>
            <person name="Rokas A."/>
            <person name="Carro J."/>
            <person name="Camarero S."/>
            <person name="Ferreira P."/>
            <person name="Molpeceres G."/>
            <person name="Ruiz-Duenas F.J."/>
            <person name="Serrano A."/>
            <person name="Henrissat B."/>
            <person name="Drula E."/>
            <person name="Hughes K.W."/>
            <person name="Mata J.L."/>
            <person name="Ishikawa N.K."/>
            <person name="Vargas-Isla R."/>
            <person name="Ushijima S."/>
            <person name="Smith C.A."/>
            <person name="Ahrendt S."/>
            <person name="Andreopoulos W."/>
            <person name="He G."/>
            <person name="Labutti K."/>
            <person name="Lipzen A."/>
            <person name="Ng V."/>
            <person name="Riley R."/>
            <person name="Sandor L."/>
            <person name="Barry K."/>
            <person name="Martinez A.T."/>
            <person name="Xiao Y."/>
            <person name="Gibbons J.G."/>
            <person name="Terashima K."/>
            <person name="Grigoriev I.V."/>
            <person name="Hibbett D.S."/>
        </authorList>
    </citation>
    <scope>NUCLEOTIDE SEQUENCE</scope>
    <source>
        <strain evidence="1">RHP3577 ss4</strain>
    </source>
</reference>
<gene>
    <name evidence="1" type="ORF">C8R41DRAFT_913148</name>
</gene>
<evidence type="ECO:0000313" key="1">
    <source>
        <dbReference type="EMBL" id="KAJ4501866.1"/>
    </source>
</evidence>
<evidence type="ECO:0000313" key="2">
    <source>
        <dbReference type="Proteomes" id="UP001150217"/>
    </source>
</evidence>
<dbReference type="InterPro" id="IPR032675">
    <property type="entry name" value="LRR_dom_sf"/>
</dbReference>
<dbReference type="EMBL" id="JANVFT010000001">
    <property type="protein sequence ID" value="KAJ4501866.1"/>
    <property type="molecule type" value="Genomic_DNA"/>
</dbReference>
<name>A0ABQ8W0H7_9AGAR</name>
<accession>A0ABQ8W0H7</accession>
<organism evidence="1 2">
    <name type="scientific">Lentinula lateritia</name>
    <dbReference type="NCBI Taxonomy" id="40482"/>
    <lineage>
        <taxon>Eukaryota</taxon>
        <taxon>Fungi</taxon>
        <taxon>Dikarya</taxon>
        <taxon>Basidiomycota</taxon>
        <taxon>Agaricomycotina</taxon>
        <taxon>Agaricomycetes</taxon>
        <taxon>Agaricomycetidae</taxon>
        <taxon>Agaricales</taxon>
        <taxon>Marasmiineae</taxon>
        <taxon>Omphalotaceae</taxon>
        <taxon>Lentinula</taxon>
    </lineage>
</organism>
<protein>
    <recommendedName>
        <fullName evidence="3">F-box domain-containing protein</fullName>
    </recommendedName>
</protein>
<evidence type="ECO:0008006" key="3">
    <source>
        <dbReference type="Google" id="ProtNLM"/>
    </source>
</evidence>
<proteinExistence type="predicted"/>
<keyword evidence="2" id="KW-1185">Reference proteome</keyword>
<dbReference type="Proteomes" id="UP001150217">
    <property type="component" value="Unassembled WGS sequence"/>
</dbReference>
<dbReference type="Gene3D" id="3.80.10.10">
    <property type="entry name" value="Ribonuclease Inhibitor"/>
    <property type="match status" value="1"/>
</dbReference>
<comment type="caution">
    <text evidence="1">The sequence shown here is derived from an EMBL/GenBank/DDBJ whole genome shotgun (WGS) entry which is preliminary data.</text>
</comment>
<sequence>MATTSFQGMPPEILSRIAFYTVDCATTVVALPLVCKQAYIASIPNLYAKVTERALPTLAKPSSECQELMGCRHPAYYVEHVRIAPDITNDTFVTYFVDAFNNVSRYAKNKKSFTFQPFYLCDLRPVPRMANFESNGFEAVSLRCSTPPILPVDLFSSLMTALCSRMLRNLTLDFHMVSVPVIFPVAANALNNVQLRCPSLRTLHIVFDALRQGPMTAMNALFHSTSFVFPHLEDFHLFDIDGDLDIAAFLLRHPKIKKLGYVPGWTVDLSSFLKDPRLVPLLECFSGCGHVVPIVASYPFRPLTTVIITDWKPETSKLGHLIDGLLQIPSLHDLCFLQIDCFTIDELRMFESMFHTLELFECNLIANSSTPDVSFALFYVVTSISLVFRKL</sequence>